<evidence type="ECO:0000259" key="4">
    <source>
        <dbReference type="SMART" id="SM00797"/>
    </source>
</evidence>
<dbReference type="InterPro" id="IPR003778">
    <property type="entry name" value="CT_A_B"/>
</dbReference>
<proteinExistence type="predicted"/>
<organism evidence="5 6">
    <name type="scientific">Devosia chinhatensis</name>
    <dbReference type="NCBI Taxonomy" id="429727"/>
    <lineage>
        <taxon>Bacteria</taxon>
        <taxon>Pseudomonadati</taxon>
        <taxon>Pseudomonadota</taxon>
        <taxon>Alphaproteobacteria</taxon>
        <taxon>Hyphomicrobiales</taxon>
        <taxon>Devosiaceae</taxon>
        <taxon>Devosia</taxon>
    </lineage>
</organism>
<dbReference type="EMBL" id="JZEY01000054">
    <property type="protein sequence ID" value="KKB09684.1"/>
    <property type="molecule type" value="Genomic_DNA"/>
</dbReference>
<dbReference type="OrthoDB" id="9768696at2"/>
<evidence type="ECO:0000256" key="2">
    <source>
        <dbReference type="ARBA" id="ARBA00022801"/>
    </source>
</evidence>
<evidence type="ECO:0000313" key="5">
    <source>
        <dbReference type="EMBL" id="KKB09684.1"/>
    </source>
</evidence>
<dbReference type="Pfam" id="PF02626">
    <property type="entry name" value="CT_A_B"/>
    <property type="match status" value="1"/>
</dbReference>
<name>A0A0F5FLB8_9HYPH</name>
<evidence type="ECO:0000256" key="3">
    <source>
        <dbReference type="ARBA" id="ARBA00022840"/>
    </source>
</evidence>
<sequence>MTGTVRIERAGPLTTIQDQGRFGMLAHGISASGPMDRAAFGLAGALAGAGTAAGIEFTQAGLALSLEQGTVPVGWAGGAFRVSIDGRRHDWPGGALLRAGQRLEIIPGKAGTYGYLRFGAALDLPFVLGSQATNTKAGLGGLAGRALKAGDRIGLLPGDGQPLPAEAPAVTQGGPIRFIRGLHWERFGEAVRARFVATPFRVTPMMDRMGVRLADDGQVFGGESILSLVSDPVLPGDIQILGDGTPIVLMRDHQPTGGYPRIGTIIAVDLDRFAQLRPGSAVAFEAVSVEHAQSLLRSRT</sequence>
<dbReference type="Proteomes" id="UP000033649">
    <property type="component" value="Unassembled WGS sequence"/>
</dbReference>
<keyword evidence="2" id="KW-0378">Hydrolase</keyword>
<dbReference type="SMART" id="SM00797">
    <property type="entry name" value="AHS2"/>
    <property type="match status" value="1"/>
</dbReference>
<dbReference type="PANTHER" id="PTHR43309">
    <property type="entry name" value="5-OXOPROLINASE SUBUNIT C"/>
    <property type="match status" value="1"/>
</dbReference>
<reference evidence="5 6" key="1">
    <citation type="submission" date="2015-03" db="EMBL/GenBank/DDBJ databases">
        <authorList>
            <person name="Hassan Y."/>
            <person name="Lepp D."/>
            <person name="Li X.-Z."/>
            <person name="Zhou T."/>
        </authorList>
    </citation>
    <scope>NUCLEOTIDE SEQUENCE [LARGE SCALE GENOMIC DNA]</scope>
    <source>
        <strain evidence="5 6">IPL18</strain>
    </source>
</reference>
<accession>A0A0F5FLB8</accession>
<dbReference type="SUPFAM" id="SSF50891">
    <property type="entry name" value="Cyclophilin-like"/>
    <property type="match status" value="1"/>
</dbReference>
<dbReference type="GO" id="GO:0005524">
    <property type="term" value="F:ATP binding"/>
    <property type="evidence" value="ECO:0007669"/>
    <property type="project" value="UniProtKB-KW"/>
</dbReference>
<dbReference type="InterPro" id="IPR052708">
    <property type="entry name" value="PxpC"/>
</dbReference>
<keyword evidence="3" id="KW-0067">ATP-binding</keyword>
<dbReference type="Gene3D" id="2.40.100.10">
    <property type="entry name" value="Cyclophilin-like"/>
    <property type="match status" value="1"/>
</dbReference>
<dbReference type="GO" id="GO:0016787">
    <property type="term" value="F:hydrolase activity"/>
    <property type="evidence" value="ECO:0007669"/>
    <property type="project" value="UniProtKB-KW"/>
</dbReference>
<dbReference type="PATRIC" id="fig|429727.3.peg.1533"/>
<dbReference type="PANTHER" id="PTHR43309:SF5">
    <property type="entry name" value="5-OXOPROLINASE SUBUNIT C"/>
    <property type="match status" value="1"/>
</dbReference>
<evidence type="ECO:0000313" key="6">
    <source>
        <dbReference type="Proteomes" id="UP000033649"/>
    </source>
</evidence>
<dbReference type="RefSeq" id="WP_046104378.1">
    <property type="nucleotide sequence ID" value="NZ_JZEY01000054.1"/>
</dbReference>
<feature type="domain" description="Carboxyltransferase" evidence="4">
    <location>
        <begin position="26"/>
        <end position="300"/>
    </location>
</feature>
<keyword evidence="6" id="KW-1185">Reference proteome</keyword>
<dbReference type="AlphaFoldDB" id="A0A0F5FLB8"/>
<protein>
    <recommendedName>
        <fullName evidence="4">Carboxyltransferase domain-containing protein</fullName>
    </recommendedName>
</protein>
<dbReference type="InterPro" id="IPR029000">
    <property type="entry name" value="Cyclophilin-like_dom_sf"/>
</dbReference>
<dbReference type="STRING" id="429727.VE26_07395"/>
<gene>
    <name evidence="5" type="ORF">VE26_07395</name>
</gene>
<keyword evidence="1" id="KW-0547">Nucleotide-binding</keyword>
<comment type="caution">
    <text evidence="5">The sequence shown here is derived from an EMBL/GenBank/DDBJ whole genome shotgun (WGS) entry which is preliminary data.</text>
</comment>
<evidence type="ECO:0000256" key="1">
    <source>
        <dbReference type="ARBA" id="ARBA00022741"/>
    </source>
</evidence>